<dbReference type="EMBL" id="CAKOFQ010007181">
    <property type="protein sequence ID" value="CAH1993718.1"/>
    <property type="molecule type" value="Genomic_DNA"/>
</dbReference>
<dbReference type="Pfam" id="PF00167">
    <property type="entry name" value="FGF"/>
    <property type="match status" value="1"/>
</dbReference>
<dbReference type="Gene3D" id="2.80.10.50">
    <property type="match status" value="1"/>
</dbReference>
<keyword evidence="3" id="KW-1185">Reference proteome</keyword>
<dbReference type="InterPro" id="IPR056378">
    <property type="entry name" value="Let-756-like_FGF"/>
</dbReference>
<dbReference type="GO" id="GO:0008083">
    <property type="term" value="F:growth factor activity"/>
    <property type="evidence" value="ECO:0007669"/>
    <property type="project" value="InterPro"/>
</dbReference>
<proteinExistence type="inferred from homology"/>
<evidence type="ECO:0000313" key="2">
    <source>
        <dbReference type="EMBL" id="CAH1993718.1"/>
    </source>
</evidence>
<evidence type="ECO:0000313" key="3">
    <source>
        <dbReference type="Proteomes" id="UP001152888"/>
    </source>
</evidence>
<comment type="caution">
    <text evidence="2">The sequence shown here is derived from an EMBL/GenBank/DDBJ whole genome shotgun (WGS) entry which is preliminary data.</text>
</comment>
<evidence type="ECO:0000256" key="1">
    <source>
        <dbReference type="ARBA" id="ARBA00007936"/>
    </source>
</evidence>
<comment type="similarity">
    <text evidence="1">Belongs to the heparin-binding growth factors family.</text>
</comment>
<accession>A0A9P0PU05</accession>
<organism evidence="2 3">
    <name type="scientific">Acanthoscelides obtectus</name>
    <name type="common">Bean weevil</name>
    <name type="synonym">Bruchus obtectus</name>
    <dbReference type="NCBI Taxonomy" id="200917"/>
    <lineage>
        <taxon>Eukaryota</taxon>
        <taxon>Metazoa</taxon>
        <taxon>Ecdysozoa</taxon>
        <taxon>Arthropoda</taxon>
        <taxon>Hexapoda</taxon>
        <taxon>Insecta</taxon>
        <taxon>Pterygota</taxon>
        <taxon>Neoptera</taxon>
        <taxon>Endopterygota</taxon>
        <taxon>Coleoptera</taxon>
        <taxon>Polyphaga</taxon>
        <taxon>Cucujiformia</taxon>
        <taxon>Chrysomeloidea</taxon>
        <taxon>Chrysomelidae</taxon>
        <taxon>Bruchinae</taxon>
        <taxon>Bruchini</taxon>
        <taxon>Acanthoscelides</taxon>
    </lineage>
</organism>
<reference evidence="2" key="1">
    <citation type="submission" date="2022-03" db="EMBL/GenBank/DDBJ databases">
        <authorList>
            <person name="Sayadi A."/>
        </authorList>
    </citation>
    <scope>NUCLEOTIDE SEQUENCE</scope>
</reference>
<dbReference type="PANTHER" id="PTHR11486">
    <property type="entry name" value="FIBROBLAST GROWTH FACTOR"/>
    <property type="match status" value="1"/>
</dbReference>
<dbReference type="InterPro" id="IPR008996">
    <property type="entry name" value="IL1/FGF"/>
</dbReference>
<protein>
    <recommendedName>
        <fullName evidence="4">Fibroblast growth factor</fullName>
    </recommendedName>
</protein>
<gene>
    <name evidence="2" type="ORF">ACAOBT_LOCUS21681</name>
</gene>
<dbReference type="CDD" id="cd00058">
    <property type="entry name" value="beta-trefoil_FGF"/>
    <property type="match status" value="1"/>
</dbReference>
<dbReference type="SUPFAM" id="SSF50353">
    <property type="entry name" value="Cytokine"/>
    <property type="match status" value="1"/>
</dbReference>
<dbReference type="SMART" id="SM00442">
    <property type="entry name" value="FGF"/>
    <property type="match status" value="1"/>
</dbReference>
<sequence length="135" mass="15061">MDDGRPFGNKMQLFCQNNYNLTIKPDGEVLGTGDDTDENSHIEITPGDGPGRVRIHGVNSNLYLCFCSDGKLYGECDPSNEATIFIENFLGLYTTYASSVFPEWYVGIKKNGLPKPGYKTKLGQKATRFLPRRLT</sequence>
<dbReference type="OrthoDB" id="5987799at2759"/>
<evidence type="ECO:0008006" key="4">
    <source>
        <dbReference type="Google" id="ProtNLM"/>
    </source>
</evidence>
<dbReference type="InterPro" id="IPR002209">
    <property type="entry name" value="Fibroblast_GF_fam"/>
</dbReference>
<name>A0A9P0PU05_ACAOB</name>
<dbReference type="Proteomes" id="UP001152888">
    <property type="component" value="Unassembled WGS sequence"/>
</dbReference>
<dbReference type="AlphaFoldDB" id="A0A9P0PU05"/>